<feature type="region of interest" description="Disordered" evidence="1">
    <location>
        <begin position="1"/>
        <end position="27"/>
    </location>
</feature>
<sequence>MLVSTAATTDGAYHRAPQSKQLREDNRGRPYIRGVKEAIELLNMVFFQCVLYSLKMTFHQRHSQKMIWPSTQLISFITLMVPYRESKLTSFFKSYFDGEGRIRMTLCVNPTADAVRRDIDNQQQSNTEF</sequence>
<reference evidence="2" key="1">
    <citation type="submission" date="2021-02" db="EMBL/GenBank/DDBJ databases">
        <authorList>
            <person name="Nowell W R."/>
        </authorList>
    </citation>
    <scope>NUCLEOTIDE SEQUENCE</scope>
</reference>
<dbReference type="AlphaFoldDB" id="A0A816AF80"/>
<dbReference type="SUPFAM" id="SSF52540">
    <property type="entry name" value="P-loop containing nucleoside triphosphate hydrolases"/>
    <property type="match status" value="1"/>
</dbReference>
<keyword evidence="3" id="KW-1185">Reference proteome</keyword>
<gene>
    <name evidence="2" type="ORF">XAT740_LOCUS46972</name>
</gene>
<dbReference type="InterPro" id="IPR027417">
    <property type="entry name" value="P-loop_NTPase"/>
</dbReference>
<name>A0A816AF80_ADIRI</name>
<dbReference type="Gene3D" id="1.20.58.1980">
    <property type="match status" value="1"/>
</dbReference>
<dbReference type="Proteomes" id="UP000663828">
    <property type="component" value="Unassembled WGS sequence"/>
</dbReference>
<protein>
    <submittedName>
        <fullName evidence="2">Uncharacterized protein</fullName>
    </submittedName>
</protein>
<proteinExistence type="predicted"/>
<dbReference type="EMBL" id="CAJNOR010006420">
    <property type="protein sequence ID" value="CAF1594843.1"/>
    <property type="molecule type" value="Genomic_DNA"/>
</dbReference>
<evidence type="ECO:0000256" key="1">
    <source>
        <dbReference type="SAM" id="MobiDB-lite"/>
    </source>
</evidence>
<feature type="non-terminal residue" evidence="2">
    <location>
        <position position="1"/>
    </location>
</feature>
<evidence type="ECO:0000313" key="3">
    <source>
        <dbReference type="Proteomes" id="UP000663828"/>
    </source>
</evidence>
<comment type="caution">
    <text evidence="2">The sequence shown here is derived from an EMBL/GenBank/DDBJ whole genome shotgun (WGS) entry which is preliminary data.</text>
</comment>
<accession>A0A816AF80</accession>
<organism evidence="2 3">
    <name type="scientific">Adineta ricciae</name>
    <name type="common">Rotifer</name>
    <dbReference type="NCBI Taxonomy" id="249248"/>
    <lineage>
        <taxon>Eukaryota</taxon>
        <taxon>Metazoa</taxon>
        <taxon>Spiralia</taxon>
        <taxon>Gnathifera</taxon>
        <taxon>Rotifera</taxon>
        <taxon>Eurotatoria</taxon>
        <taxon>Bdelloidea</taxon>
        <taxon>Adinetida</taxon>
        <taxon>Adinetidae</taxon>
        <taxon>Adineta</taxon>
    </lineage>
</organism>
<evidence type="ECO:0000313" key="2">
    <source>
        <dbReference type="EMBL" id="CAF1594843.1"/>
    </source>
</evidence>